<dbReference type="Proteomes" id="UP000886251">
    <property type="component" value="Unassembled WGS sequence"/>
</dbReference>
<reference evidence="3" key="1">
    <citation type="journal article" date="2020" name="mSystems">
        <title>Genome- and Community-Level Interaction Insights into Carbon Utilization and Element Cycling Functions of Hydrothermarchaeota in Hydrothermal Sediment.</title>
        <authorList>
            <person name="Zhou Z."/>
            <person name="Liu Y."/>
            <person name="Xu W."/>
            <person name="Pan J."/>
            <person name="Luo Z.H."/>
            <person name="Li M."/>
        </authorList>
    </citation>
    <scope>NUCLEOTIDE SEQUENCE [LARGE SCALE GENOMIC DNA]</scope>
    <source>
        <strain evidence="3">HyVt-443</strain>
    </source>
</reference>
<name>A0A831RJ33_9GAMM</name>
<comment type="caution">
    <text evidence="3">The sequence shown here is derived from an EMBL/GenBank/DDBJ whole genome shotgun (WGS) entry which is preliminary data.</text>
</comment>
<dbReference type="SUPFAM" id="SSF51556">
    <property type="entry name" value="Metallo-dependent hydrolases"/>
    <property type="match status" value="1"/>
</dbReference>
<evidence type="ECO:0000259" key="2">
    <source>
        <dbReference type="Pfam" id="PF13382"/>
    </source>
</evidence>
<evidence type="ECO:0000259" key="1">
    <source>
        <dbReference type="Pfam" id="PF01979"/>
    </source>
</evidence>
<dbReference type="Pfam" id="PF13382">
    <property type="entry name" value="Adenine_deam_C"/>
    <property type="match status" value="1"/>
</dbReference>
<feature type="domain" description="Amidohydrolase-related" evidence="1">
    <location>
        <begin position="17"/>
        <end position="183"/>
    </location>
</feature>
<accession>A0A831RJ33</accession>
<dbReference type="AlphaFoldDB" id="A0A831RJ33"/>
<organism evidence="3">
    <name type="scientific">Sedimenticola thiotaurini</name>
    <dbReference type="NCBI Taxonomy" id="1543721"/>
    <lineage>
        <taxon>Bacteria</taxon>
        <taxon>Pseudomonadati</taxon>
        <taxon>Pseudomonadota</taxon>
        <taxon>Gammaproteobacteria</taxon>
        <taxon>Chromatiales</taxon>
        <taxon>Sedimenticolaceae</taxon>
        <taxon>Sedimenticola</taxon>
    </lineage>
</organism>
<evidence type="ECO:0000313" key="3">
    <source>
        <dbReference type="EMBL" id="HEB95558.1"/>
    </source>
</evidence>
<protein>
    <submittedName>
        <fullName evidence="3">Adenine deaminase</fullName>
    </submittedName>
</protein>
<proteinExistence type="predicted"/>
<dbReference type="EMBL" id="DRKP01000048">
    <property type="protein sequence ID" value="HEB95558.1"/>
    <property type="molecule type" value="Genomic_DNA"/>
</dbReference>
<sequence length="402" mass="43286">VCCLSEMMNWPGVLRRDPGVMEKIGLATRLGRPVDGHAPGLQGAEAAAYAGAGISTDHECVSLAEARDKIAAGMHVLIREGSAARNFDTLHPLIAEAPDRVMFCSDDKHPDDLLRGHVNQMVRRAVAAGHDLFDVLDCAWSNPIAHYRLPLGRLRPGDPMDAVQVPDLRGFEPARVWLGGELVARDGGPLLPHRAAPPVNRFHARPLVPEDLRLPPVRGAVRVIGVEDGSLVTRELRLQPRRQQGRPLADPERDQLLICVVNRYRPEPPAVALVQGFGLRRGAIASSVAHDSHNIVGVGADPAALCAAVNRIIECRGGVAVATGADVEILPLPVAGIMSDGDGRRVGHEYARLDRLARDLGSPLAAPFMTLSFMALLVIPELKLSDRGLFDGRAFRLVELAV</sequence>
<gene>
    <name evidence="3" type="ORF">ENI96_03890</name>
</gene>
<dbReference type="InterPro" id="IPR006680">
    <property type="entry name" value="Amidohydro-rel"/>
</dbReference>
<feature type="domain" description="Adenine deaminase C-terminal" evidence="2">
    <location>
        <begin position="231"/>
        <end position="395"/>
    </location>
</feature>
<feature type="non-terminal residue" evidence="3">
    <location>
        <position position="1"/>
    </location>
</feature>
<dbReference type="InterPro" id="IPR032466">
    <property type="entry name" value="Metal_Hydrolase"/>
</dbReference>
<dbReference type="InterPro" id="IPR026912">
    <property type="entry name" value="Adenine_deam_C"/>
</dbReference>
<dbReference type="GO" id="GO:0016787">
    <property type="term" value="F:hydrolase activity"/>
    <property type="evidence" value="ECO:0007669"/>
    <property type="project" value="InterPro"/>
</dbReference>
<dbReference type="Pfam" id="PF01979">
    <property type="entry name" value="Amidohydro_1"/>
    <property type="match status" value="1"/>
</dbReference>
<dbReference type="Gene3D" id="3.20.20.140">
    <property type="entry name" value="Metal-dependent hydrolases"/>
    <property type="match status" value="1"/>
</dbReference>